<proteinExistence type="predicted"/>
<reference evidence="2" key="1">
    <citation type="submission" date="2014-11" db="EMBL/GenBank/DDBJ databases">
        <authorList>
            <person name="Amaro Gonzalez C."/>
        </authorList>
    </citation>
    <scope>NUCLEOTIDE SEQUENCE</scope>
</reference>
<keyword evidence="1" id="KW-0812">Transmembrane</keyword>
<keyword evidence="1" id="KW-1133">Transmembrane helix</keyword>
<dbReference type="EMBL" id="GBXM01056742">
    <property type="protein sequence ID" value="JAH51835.1"/>
    <property type="molecule type" value="Transcribed_RNA"/>
</dbReference>
<evidence type="ECO:0000256" key="1">
    <source>
        <dbReference type="SAM" id="Phobius"/>
    </source>
</evidence>
<sequence length="29" mass="3388">MTALTHKYGAPLNISVFFYFLLLCQVYCM</sequence>
<keyword evidence="1" id="KW-0472">Membrane</keyword>
<organism evidence="2">
    <name type="scientific">Anguilla anguilla</name>
    <name type="common">European freshwater eel</name>
    <name type="synonym">Muraena anguilla</name>
    <dbReference type="NCBI Taxonomy" id="7936"/>
    <lineage>
        <taxon>Eukaryota</taxon>
        <taxon>Metazoa</taxon>
        <taxon>Chordata</taxon>
        <taxon>Craniata</taxon>
        <taxon>Vertebrata</taxon>
        <taxon>Euteleostomi</taxon>
        <taxon>Actinopterygii</taxon>
        <taxon>Neopterygii</taxon>
        <taxon>Teleostei</taxon>
        <taxon>Anguilliformes</taxon>
        <taxon>Anguillidae</taxon>
        <taxon>Anguilla</taxon>
    </lineage>
</organism>
<reference evidence="2" key="2">
    <citation type="journal article" date="2015" name="Fish Shellfish Immunol.">
        <title>Early steps in the European eel (Anguilla anguilla)-Vibrio vulnificus interaction in the gills: Role of the RtxA13 toxin.</title>
        <authorList>
            <person name="Callol A."/>
            <person name="Pajuelo D."/>
            <person name="Ebbesson L."/>
            <person name="Teles M."/>
            <person name="MacKenzie S."/>
            <person name="Amaro C."/>
        </authorList>
    </citation>
    <scope>NUCLEOTIDE SEQUENCE</scope>
</reference>
<protein>
    <submittedName>
        <fullName evidence="2">Uncharacterized protein</fullName>
    </submittedName>
</protein>
<dbReference type="AlphaFoldDB" id="A0A0E9TG19"/>
<feature type="transmembrane region" description="Helical" evidence="1">
    <location>
        <begin position="12"/>
        <end position="28"/>
    </location>
</feature>
<accession>A0A0E9TG19</accession>
<name>A0A0E9TG19_ANGAN</name>
<evidence type="ECO:0000313" key="2">
    <source>
        <dbReference type="EMBL" id="JAH51835.1"/>
    </source>
</evidence>